<dbReference type="AlphaFoldDB" id="A0A0M9A0U3"/>
<proteinExistence type="predicted"/>
<protein>
    <submittedName>
        <fullName evidence="1">Uncharacterized protein</fullName>
    </submittedName>
</protein>
<name>A0A0M9A0U3_9HYME</name>
<reference evidence="1 2" key="1">
    <citation type="submission" date="2015-07" db="EMBL/GenBank/DDBJ databases">
        <title>The genome of Melipona quadrifasciata.</title>
        <authorList>
            <person name="Pan H."/>
            <person name="Kapheim K."/>
        </authorList>
    </citation>
    <scope>NUCLEOTIDE SEQUENCE [LARGE SCALE GENOMIC DNA]</scope>
    <source>
        <strain evidence="1">0111107301</strain>
        <tissue evidence="1">Whole body</tissue>
    </source>
</reference>
<evidence type="ECO:0000313" key="2">
    <source>
        <dbReference type="Proteomes" id="UP000053105"/>
    </source>
</evidence>
<sequence length="203" mass="23437">MSAGSLKSPIEICQQFIMEYSTQEKIDIRDSRLCSILQQHNVDFMHILIKILIYKFCVHGDLLVLSSYHDRSSYEKNALKVEISTTFDSTRKKESQGSTFFVILGDHNSLENTNENSCKKTQRSKCNINRHKCHFRETCESDFSWANVSSTVHVINARGLRGYIVSLVPLCPEASLAVRRHLPRLWTPHISNNEKYKYNPNII</sequence>
<evidence type="ECO:0000313" key="1">
    <source>
        <dbReference type="EMBL" id="KOX75045.1"/>
    </source>
</evidence>
<dbReference type="Proteomes" id="UP000053105">
    <property type="component" value="Unassembled WGS sequence"/>
</dbReference>
<keyword evidence="2" id="KW-1185">Reference proteome</keyword>
<organism evidence="1 2">
    <name type="scientific">Melipona quadrifasciata</name>
    <dbReference type="NCBI Taxonomy" id="166423"/>
    <lineage>
        <taxon>Eukaryota</taxon>
        <taxon>Metazoa</taxon>
        <taxon>Ecdysozoa</taxon>
        <taxon>Arthropoda</taxon>
        <taxon>Hexapoda</taxon>
        <taxon>Insecta</taxon>
        <taxon>Pterygota</taxon>
        <taxon>Neoptera</taxon>
        <taxon>Endopterygota</taxon>
        <taxon>Hymenoptera</taxon>
        <taxon>Apocrita</taxon>
        <taxon>Aculeata</taxon>
        <taxon>Apoidea</taxon>
        <taxon>Anthophila</taxon>
        <taxon>Apidae</taxon>
        <taxon>Melipona</taxon>
    </lineage>
</organism>
<accession>A0A0M9A0U3</accession>
<gene>
    <name evidence="1" type="ORF">WN51_12730</name>
</gene>
<dbReference type="EMBL" id="KQ435775">
    <property type="protein sequence ID" value="KOX75045.1"/>
    <property type="molecule type" value="Genomic_DNA"/>
</dbReference>